<sequence>MAVLPGAPRRGLRYTEHVVSEVTSRQQVRRVPHPPPEGPGSAGSSSPCSSLGSSPGPGARSLTSAHGGNGALAIFSFALPAKQARLAYKEQQQAIRAALDAAPGLAAAGSTLGTLEKGVLFPIVHVCDGGALFQRYLDTGCMLTEDALGPDYALYQGSYQEVRCIAPEGADLAAPPFDQPGAPRDFLLLGFKGVDESFSQVLEDSWKDWTGARHIYLFLPDLLGLERISLYRRVEPDHMQLFKYLVLARLGPTPTDGQATKAQEVLLDYAQRLRVHRISAYLSVYRSLPKGGGGSTWTSA</sequence>
<proteinExistence type="predicted"/>
<dbReference type="PANTHER" id="PTHR22198">
    <property type="entry name" value="FERM DOMAIN-CONTAINING PROTEIN"/>
    <property type="match status" value="1"/>
</dbReference>
<dbReference type="InterPro" id="IPR055577">
    <property type="entry name" value="DUF7153"/>
</dbReference>
<dbReference type="Pfam" id="PF23672">
    <property type="entry name" value="DUF7153"/>
    <property type="match status" value="1"/>
</dbReference>
<dbReference type="KEGG" id="foc:113210124"/>
<feature type="compositionally biased region" description="Low complexity" evidence="1">
    <location>
        <begin position="42"/>
        <end position="58"/>
    </location>
</feature>
<dbReference type="PANTHER" id="PTHR22198:SF1">
    <property type="entry name" value="FERM DOMAIN-CONTAINING PROTEIN"/>
    <property type="match status" value="1"/>
</dbReference>
<feature type="region of interest" description="Disordered" evidence="1">
    <location>
        <begin position="20"/>
        <end position="63"/>
    </location>
</feature>
<evidence type="ECO:0000256" key="1">
    <source>
        <dbReference type="SAM" id="MobiDB-lite"/>
    </source>
</evidence>
<organism evidence="3 4">
    <name type="scientific">Frankliniella occidentalis</name>
    <name type="common">Western flower thrips</name>
    <name type="synonym">Euthrips occidentalis</name>
    <dbReference type="NCBI Taxonomy" id="133901"/>
    <lineage>
        <taxon>Eukaryota</taxon>
        <taxon>Metazoa</taxon>
        <taxon>Ecdysozoa</taxon>
        <taxon>Arthropoda</taxon>
        <taxon>Hexapoda</taxon>
        <taxon>Insecta</taxon>
        <taxon>Pterygota</taxon>
        <taxon>Neoptera</taxon>
        <taxon>Paraneoptera</taxon>
        <taxon>Thysanoptera</taxon>
        <taxon>Terebrantia</taxon>
        <taxon>Thripoidea</taxon>
        <taxon>Thripidae</taxon>
        <taxon>Frankliniella</taxon>
    </lineage>
</organism>
<dbReference type="OrthoDB" id="6381584at2759"/>
<dbReference type="AlphaFoldDB" id="A0A9C6TYF6"/>
<evidence type="ECO:0000259" key="2">
    <source>
        <dbReference type="Pfam" id="PF23672"/>
    </source>
</evidence>
<dbReference type="RefSeq" id="XP_052124665.1">
    <property type="nucleotide sequence ID" value="XM_052268705.1"/>
</dbReference>
<protein>
    <submittedName>
        <fullName evidence="4">Uncharacterized protein LOC113210124</fullName>
    </submittedName>
</protein>
<keyword evidence="3" id="KW-1185">Reference proteome</keyword>
<dbReference type="Proteomes" id="UP000504606">
    <property type="component" value="Unplaced"/>
</dbReference>
<name>A0A9C6TYF6_FRAOC</name>
<feature type="domain" description="DUF7153" evidence="2">
    <location>
        <begin position="108"/>
        <end position="286"/>
    </location>
</feature>
<evidence type="ECO:0000313" key="3">
    <source>
        <dbReference type="Proteomes" id="UP000504606"/>
    </source>
</evidence>
<accession>A0A9C6TYF6</accession>
<gene>
    <name evidence="4" type="primary">LOC113210124</name>
</gene>
<evidence type="ECO:0000313" key="4">
    <source>
        <dbReference type="RefSeq" id="XP_052124665.1"/>
    </source>
</evidence>
<dbReference type="GeneID" id="113210124"/>
<reference evidence="4" key="1">
    <citation type="submission" date="2025-08" db="UniProtKB">
        <authorList>
            <consortium name="RefSeq"/>
        </authorList>
    </citation>
    <scope>IDENTIFICATION</scope>
    <source>
        <tissue evidence="4">Whole organism</tissue>
    </source>
</reference>